<organism evidence="1">
    <name type="scientific">Arundo donax</name>
    <name type="common">Giant reed</name>
    <name type="synonym">Donax arundinaceus</name>
    <dbReference type="NCBI Taxonomy" id="35708"/>
    <lineage>
        <taxon>Eukaryota</taxon>
        <taxon>Viridiplantae</taxon>
        <taxon>Streptophyta</taxon>
        <taxon>Embryophyta</taxon>
        <taxon>Tracheophyta</taxon>
        <taxon>Spermatophyta</taxon>
        <taxon>Magnoliopsida</taxon>
        <taxon>Liliopsida</taxon>
        <taxon>Poales</taxon>
        <taxon>Poaceae</taxon>
        <taxon>PACMAD clade</taxon>
        <taxon>Arundinoideae</taxon>
        <taxon>Arundineae</taxon>
        <taxon>Arundo</taxon>
    </lineage>
</organism>
<reference evidence="1" key="2">
    <citation type="journal article" date="2015" name="Data Brief">
        <title>Shoot transcriptome of the giant reed, Arundo donax.</title>
        <authorList>
            <person name="Barrero R.A."/>
            <person name="Guerrero F.D."/>
            <person name="Moolhuijzen P."/>
            <person name="Goolsby J.A."/>
            <person name="Tidwell J."/>
            <person name="Bellgard S.E."/>
            <person name="Bellgard M.I."/>
        </authorList>
    </citation>
    <scope>NUCLEOTIDE SEQUENCE</scope>
    <source>
        <tissue evidence="1">Shoot tissue taken approximately 20 cm above the soil surface</tissue>
    </source>
</reference>
<evidence type="ECO:0000313" key="1">
    <source>
        <dbReference type="EMBL" id="JAD18662.1"/>
    </source>
</evidence>
<protein>
    <submittedName>
        <fullName evidence="1">Uncharacterized protein</fullName>
    </submittedName>
</protein>
<dbReference type="AlphaFoldDB" id="A0A0A8Y458"/>
<accession>A0A0A8Y458</accession>
<reference evidence="1" key="1">
    <citation type="submission" date="2014-09" db="EMBL/GenBank/DDBJ databases">
        <authorList>
            <person name="Magalhaes I.L.F."/>
            <person name="Oliveira U."/>
            <person name="Santos F.R."/>
            <person name="Vidigal T.H.D.A."/>
            <person name="Brescovit A.D."/>
            <person name="Santos A.J."/>
        </authorList>
    </citation>
    <scope>NUCLEOTIDE SEQUENCE</scope>
    <source>
        <tissue evidence="1">Shoot tissue taken approximately 20 cm above the soil surface</tissue>
    </source>
</reference>
<proteinExistence type="predicted"/>
<dbReference type="EMBL" id="GBRH01279233">
    <property type="protein sequence ID" value="JAD18662.1"/>
    <property type="molecule type" value="Transcribed_RNA"/>
</dbReference>
<name>A0A0A8Y458_ARUDO</name>
<sequence length="45" mass="5019">MSTGYDSVQQNQLIQTITDIKPPAFLNSCTSSIAFLNSLSQLQWQ</sequence>